<reference evidence="1" key="1">
    <citation type="submission" date="2019-10" db="EMBL/GenBank/DDBJ databases">
        <authorList>
            <consortium name="DOE Joint Genome Institute"/>
            <person name="Kuo A."/>
            <person name="Miyauchi S."/>
            <person name="Kiss E."/>
            <person name="Drula E."/>
            <person name="Kohler A."/>
            <person name="Sanchez-Garcia M."/>
            <person name="Andreopoulos B."/>
            <person name="Barry K.W."/>
            <person name="Bonito G."/>
            <person name="Buee M."/>
            <person name="Carver A."/>
            <person name="Chen C."/>
            <person name="Cichocki N."/>
            <person name="Clum A."/>
            <person name="Culley D."/>
            <person name="Crous P.W."/>
            <person name="Fauchery L."/>
            <person name="Girlanda M."/>
            <person name="Hayes R."/>
            <person name="Keri Z."/>
            <person name="Labutti K."/>
            <person name="Lipzen A."/>
            <person name="Lombard V."/>
            <person name="Magnuson J."/>
            <person name="Maillard F."/>
            <person name="Morin E."/>
            <person name="Murat C."/>
            <person name="Nolan M."/>
            <person name="Ohm R."/>
            <person name="Pangilinan J."/>
            <person name="Pereira M."/>
            <person name="Perotto S."/>
            <person name="Peter M."/>
            <person name="Riley R."/>
            <person name="Sitrit Y."/>
            <person name="Stielow B."/>
            <person name="Szollosi G."/>
            <person name="Zifcakova L."/>
            <person name="Stursova M."/>
            <person name="Spatafora J.W."/>
            <person name="Tedersoo L."/>
            <person name="Vaario L.-M."/>
            <person name="Yamada A."/>
            <person name="Yan M."/>
            <person name="Wang P."/>
            <person name="Xu J."/>
            <person name="Bruns T."/>
            <person name="Baldrian P."/>
            <person name="Vilgalys R."/>
            <person name="Henrissat B."/>
            <person name="Grigoriev I.V."/>
            <person name="Hibbett D."/>
            <person name="Nagy L.G."/>
            <person name="Martin F.M."/>
        </authorList>
    </citation>
    <scope>NUCLEOTIDE SEQUENCE</scope>
    <source>
        <strain evidence="1">P2</strain>
    </source>
</reference>
<evidence type="ECO:0000313" key="1">
    <source>
        <dbReference type="EMBL" id="KAF9653401.1"/>
    </source>
</evidence>
<protein>
    <submittedName>
        <fullName evidence="1">Uncharacterized protein</fullName>
    </submittedName>
</protein>
<dbReference type="Proteomes" id="UP000886501">
    <property type="component" value="Unassembled WGS sequence"/>
</dbReference>
<accession>A0ACB6ZWB0</accession>
<reference evidence="1" key="2">
    <citation type="journal article" date="2020" name="Nat. Commun.">
        <title>Large-scale genome sequencing of mycorrhizal fungi provides insights into the early evolution of symbiotic traits.</title>
        <authorList>
            <person name="Miyauchi S."/>
            <person name="Kiss E."/>
            <person name="Kuo A."/>
            <person name="Drula E."/>
            <person name="Kohler A."/>
            <person name="Sanchez-Garcia M."/>
            <person name="Morin E."/>
            <person name="Andreopoulos B."/>
            <person name="Barry K.W."/>
            <person name="Bonito G."/>
            <person name="Buee M."/>
            <person name="Carver A."/>
            <person name="Chen C."/>
            <person name="Cichocki N."/>
            <person name="Clum A."/>
            <person name="Culley D."/>
            <person name="Crous P.W."/>
            <person name="Fauchery L."/>
            <person name="Girlanda M."/>
            <person name="Hayes R.D."/>
            <person name="Keri Z."/>
            <person name="LaButti K."/>
            <person name="Lipzen A."/>
            <person name="Lombard V."/>
            <person name="Magnuson J."/>
            <person name="Maillard F."/>
            <person name="Murat C."/>
            <person name="Nolan M."/>
            <person name="Ohm R.A."/>
            <person name="Pangilinan J."/>
            <person name="Pereira M.F."/>
            <person name="Perotto S."/>
            <person name="Peter M."/>
            <person name="Pfister S."/>
            <person name="Riley R."/>
            <person name="Sitrit Y."/>
            <person name="Stielow J.B."/>
            <person name="Szollosi G."/>
            <person name="Zifcakova L."/>
            <person name="Stursova M."/>
            <person name="Spatafora J.W."/>
            <person name="Tedersoo L."/>
            <person name="Vaario L.M."/>
            <person name="Yamada A."/>
            <person name="Yan M."/>
            <person name="Wang P."/>
            <person name="Xu J."/>
            <person name="Bruns T."/>
            <person name="Baldrian P."/>
            <person name="Vilgalys R."/>
            <person name="Dunand C."/>
            <person name="Henrissat B."/>
            <person name="Grigoriev I.V."/>
            <person name="Hibbett D."/>
            <person name="Nagy L.G."/>
            <person name="Martin F.M."/>
        </authorList>
    </citation>
    <scope>NUCLEOTIDE SEQUENCE</scope>
    <source>
        <strain evidence="1">P2</strain>
    </source>
</reference>
<evidence type="ECO:0000313" key="2">
    <source>
        <dbReference type="Proteomes" id="UP000886501"/>
    </source>
</evidence>
<comment type="caution">
    <text evidence="1">The sequence shown here is derived from an EMBL/GenBank/DDBJ whole genome shotgun (WGS) entry which is preliminary data.</text>
</comment>
<organism evidence="1 2">
    <name type="scientific">Thelephora ganbajun</name>
    <name type="common">Ganba fungus</name>
    <dbReference type="NCBI Taxonomy" id="370292"/>
    <lineage>
        <taxon>Eukaryota</taxon>
        <taxon>Fungi</taxon>
        <taxon>Dikarya</taxon>
        <taxon>Basidiomycota</taxon>
        <taxon>Agaricomycotina</taxon>
        <taxon>Agaricomycetes</taxon>
        <taxon>Thelephorales</taxon>
        <taxon>Thelephoraceae</taxon>
        <taxon>Thelephora</taxon>
    </lineage>
</organism>
<name>A0ACB6ZWB0_THEGA</name>
<gene>
    <name evidence="1" type="ORF">BDM02DRAFT_3135608</name>
</gene>
<proteinExistence type="predicted"/>
<keyword evidence="2" id="KW-1185">Reference proteome</keyword>
<sequence>MKYVGLLSGGKDSCFNLLHCQRNGHELIAAASLGPPNGKEEIDSYLYQTVGQDAIEFIARALDVPLYRKTIDGTAVEQGSEYGGRTANTSGGVRGDETEDLFDLLSTVKVRHPDVQGVSVGAILSSYQRVRIEHVCRRLGLTVLAYLWQREQDELLQEMIDVGLVAVFIKVAGIGLTEKHLGKTLSEMQPTLLKLNSLYGSHICGEGGEYETLTLDCPLFKRRIQLTDVETVIHSDNGFAAVSYLRIKGATFEEKPKSGNDLTVPPLLEADFARVQTLLRSRPSAETSSHAIPESVNCQTAVQSYGPSSSRRGDWVAIGNVCRVAGQEITFEEEVTQCFDDLQAQLENYGLSLSQCIHINVYLFSMGLFPILNTIYATFFGTSPPTRACVAVCLPPPTRVKLDCFAYAEKDLAQRAALHVQGLSYWAPANIGPYSQAVLVNEHMFISGQIGLIPASLSLPSPQDPATETALVFQHTERVVNAVRKSSGQWKGHTQLAIYWIVDREQAAGVAAACELYAVERTTPTVLVGIPSLPKGATTEKQVVVHTGRYTVKDEEGIEEVVVGEPAFQTGESLIPNDGSC</sequence>
<dbReference type="EMBL" id="MU117964">
    <property type="protein sequence ID" value="KAF9653401.1"/>
    <property type="molecule type" value="Genomic_DNA"/>
</dbReference>